<gene>
    <name evidence="1" type="ORF">SAMN04487977_104275</name>
</gene>
<dbReference type="OrthoDB" id="365307at2"/>
<evidence type="ECO:0000313" key="2">
    <source>
        <dbReference type="Proteomes" id="UP000182360"/>
    </source>
</evidence>
<proteinExistence type="predicted"/>
<dbReference type="RefSeq" id="WP_074643373.1">
    <property type="nucleotide sequence ID" value="NZ_FOFU01000004.1"/>
</dbReference>
<dbReference type="AlphaFoldDB" id="A0A1H9G424"/>
<protein>
    <submittedName>
        <fullName evidence="1">Uncharacterized protein</fullName>
    </submittedName>
</protein>
<organism evidence="1 2">
    <name type="scientific">Treponema bryantii</name>
    <dbReference type="NCBI Taxonomy" id="163"/>
    <lineage>
        <taxon>Bacteria</taxon>
        <taxon>Pseudomonadati</taxon>
        <taxon>Spirochaetota</taxon>
        <taxon>Spirochaetia</taxon>
        <taxon>Spirochaetales</taxon>
        <taxon>Treponemataceae</taxon>
        <taxon>Treponema</taxon>
    </lineage>
</organism>
<dbReference type="Proteomes" id="UP000182360">
    <property type="component" value="Unassembled WGS sequence"/>
</dbReference>
<sequence length="156" mass="18344">MTQGWLFPEDEINDPHAIQAEVKEPEFCTAVPERKGPRPKRKQESLFTKEELVQPPLTAEEKDNLIRRLITNARLGARYMYRAKEVCSMLRITYDEIQTLLNYYKLDCVVIRDTIIRIPWWSLAEYLIDPAEDVEAAFYAYLKTLPHKEPEEKKTA</sequence>
<reference evidence="1 2" key="1">
    <citation type="submission" date="2016-10" db="EMBL/GenBank/DDBJ databases">
        <authorList>
            <person name="de Groot N.N."/>
        </authorList>
    </citation>
    <scope>NUCLEOTIDE SEQUENCE [LARGE SCALE GENOMIC DNA]</scope>
    <source>
        <strain evidence="1 2">B25</strain>
    </source>
</reference>
<keyword evidence="2" id="KW-1185">Reference proteome</keyword>
<dbReference type="EMBL" id="FOFU01000004">
    <property type="protein sequence ID" value="SEQ44859.1"/>
    <property type="molecule type" value="Genomic_DNA"/>
</dbReference>
<evidence type="ECO:0000313" key="1">
    <source>
        <dbReference type="EMBL" id="SEQ44859.1"/>
    </source>
</evidence>
<accession>A0A1H9G424</accession>
<name>A0A1H9G424_9SPIR</name>